<proteinExistence type="predicted"/>
<evidence type="ECO:0000313" key="1">
    <source>
        <dbReference type="EMBL" id="EPQ01497.1"/>
    </source>
</evidence>
<sequence>MLASISPEVNGRENAVYESGETFVPKVRCDPQSPGIKMRDVTTEAPRDDILSNELETLHF</sequence>
<dbReference type="Proteomes" id="UP000052978">
    <property type="component" value="Unassembled WGS sequence"/>
</dbReference>
<reference evidence="1 2" key="1">
    <citation type="journal article" date="2013" name="Nat. Commun.">
        <title>Genome analysis reveals insights into physiology and longevity of the Brandt's bat Myotis brandtii.</title>
        <authorList>
            <person name="Seim I."/>
            <person name="Fang X."/>
            <person name="Xiong Z."/>
            <person name="Lobanov A.V."/>
            <person name="Huang Z."/>
            <person name="Ma S."/>
            <person name="Feng Y."/>
            <person name="Turanov A.A."/>
            <person name="Zhu Y."/>
            <person name="Lenz T.L."/>
            <person name="Gerashchenko M.V."/>
            <person name="Fan D."/>
            <person name="Hee Yim S."/>
            <person name="Yao X."/>
            <person name="Jordan D."/>
            <person name="Xiong Y."/>
            <person name="Ma Y."/>
            <person name="Lyapunov A.N."/>
            <person name="Chen G."/>
            <person name="Kulakova O.I."/>
            <person name="Sun Y."/>
            <person name="Lee S.G."/>
            <person name="Bronson R.T."/>
            <person name="Moskalev A.A."/>
            <person name="Sunyaev S.R."/>
            <person name="Zhang G."/>
            <person name="Krogh A."/>
            <person name="Wang J."/>
            <person name="Gladyshev V.N."/>
        </authorList>
    </citation>
    <scope>NUCLEOTIDE SEQUENCE [LARGE SCALE GENOMIC DNA]</scope>
</reference>
<evidence type="ECO:0000313" key="2">
    <source>
        <dbReference type="Proteomes" id="UP000052978"/>
    </source>
</evidence>
<dbReference type="AlphaFoldDB" id="S7P1V8"/>
<protein>
    <submittedName>
        <fullName evidence="1">Uncharacterized protein</fullName>
    </submittedName>
</protein>
<name>S7P1V8_MYOBR</name>
<gene>
    <name evidence="1" type="ORF">D623_10011113</name>
</gene>
<accession>S7P1V8</accession>
<organism evidence="1 2">
    <name type="scientific">Myotis brandtii</name>
    <name type="common">Brandt's bat</name>
    <dbReference type="NCBI Taxonomy" id="109478"/>
    <lineage>
        <taxon>Eukaryota</taxon>
        <taxon>Metazoa</taxon>
        <taxon>Chordata</taxon>
        <taxon>Craniata</taxon>
        <taxon>Vertebrata</taxon>
        <taxon>Euteleostomi</taxon>
        <taxon>Mammalia</taxon>
        <taxon>Eutheria</taxon>
        <taxon>Laurasiatheria</taxon>
        <taxon>Chiroptera</taxon>
        <taxon>Yangochiroptera</taxon>
        <taxon>Vespertilionidae</taxon>
        <taxon>Myotis</taxon>
    </lineage>
</organism>
<keyword evidence="2" id="KW-1185">Reference proteome</keyword>
<dbReference type="EMBL" id="KE161066">
    <property type="protein sequence ID" value="EPQ01497.1"/>
    <property type="molecule type" value="Genomic_DNA"/>
</dbReference>